<dbReference type="Pfam" id="PF13855">
    <property type="entry name" value="LRR_8"/>
    <property type="match status" value="1"/>
</dbReference>
<evidence type="ECO:0000256" key="1">
    <source>
        <dbReference type="ARBA" id="ARBA00022614"/>
    </source>
</evidence>
<feature type="non-terminal residue" evidence="3">
    <location>
        <position position="1"/>
    </location>
</feature>
<gene>
    <name evidence="3" type="ORF">GSLYS_00016083001</name>
</gene>
<sequence>QASALKGLSQLTQLNLEGNHLPIQTSFPLTMFSHVPKLQHLFIGSNSKENLTYIYTNDLKIRKPKYNKLIDIFDDLPDLESLSIDSLSELYVGPEFSKFRNLSHLTLNCIDVFKSSNDSFEGLSNSTVKHLVLTTFSEVYEPYLPSHIFNNLPKLEALHINDWEIGNRNLISSLWPFQNGSLTSLKLNIVGYSRYRESPLLTFQDGIITESLTRNISSICLNTLIFTNNRIFAIEPEAMKSQTWLRCLKKVDLSGNYLDVTGWRVLVFELYRMTSIEEITIGGSASTYVRHLQRLRSRNISVGAVSTSGRHFQPSRKPIRAESPSKITYGPAHVVDAVKGFDLFNKDSRPPVPQMLPPFGQPSTVTSGEEPEVITSAPRSKHQASRSTITSEITIYFPTSLRSFRFDSVLGKEYLVLYMNVRLMGLGNLTEILAVNSPHFLWTRARILGLENLRFLDVTGSMMYVPEFFYDDFPSLEVLIISSIFPKKYIISVTPVDRILRNLTKLTYLDVSDNGIDTLPPETFSANAKLEYLNLAKNRFQNIPFSFRNTPRLKHLNISENAILFLEDEEMVAMENQVGLVGEFTLVLKGNAVVCMCSNIKFLVWLQLTKVTLKNDGALSCRSEDGQVTSTDAFQDLYGLWRQCVGW</sequence>
<dbReference type="Gene3D" id="3.80.10.10">
    <property type="entry name" value="Ribonuclease Inhibitor"/>
    <property type="match status" value="2"/>
</dbReference>
<dbReference type="SMART" id="SM00369">
    <property type="entry name" value="LRR_TYP"/>
    <property type="match status" value="3"/>
</dbReference>
<dbReference type="PROSITE" id="PS51450">
    <property type="entry name" value="LRR"/>
    <property type="match status" value="1"/>
</dbReference>
<dbReference type="Proteomes" id="UP001497497">
    <property type="component" value="Unassembled WGS sequence"/>
</dbReference>
<dbReference type="EMBL" id="CAXITT010000490">
    <property type="protein sequence ID" value="CAL1542534.1"/>
    <property type="molecule type" value="Genomic_DNA"/>
</dbReference>
<dbReference type="SUPFAM" id="SSF52047">
    <property type="entry name" value="RNI-like"/>
    <property type="match status" value="1"/>
</dbReference>
<evidence type="ECO:0000256" key="2">
    <source>
        <dbReference type="ARBA" id="ARBA00022737"/>
    </source>
</evidence>
<dbReference type="InterPro" id="IPR003591">
    <property type="entry name" value="Leu-rich_rpt_typical-subtyp"/>
</dbReference>
<dbReference type="InterPro" id="IPR001611">
    <property type="entry name" value="Leu-rich_rpt"/>
</dbReference>
<dbReference type="AlphaFoldDB" id="A0AAV2I942"/>
<protein>
    <submittedName>
        <fullName evidence="3">Uncharacterized protein</fullName>
    </submittedName>
</protein>
<proteinExistence type="predicted"/>
<accession>A0AAV2I942</accession>
<keyword evidence="1" id="KW-0433">Leucine-rich repeat</keyword>
<reference evidence="3 4" key="1">
    <citation type="submission" date="2024-04" db="EMBL/GenBank/DDBJ databases">
        <authorList>
            <consortium name="Genoscope - CEA"/>
            <person name="William W."/>
        </authorList>
    </citation>
    <scope>NUCLEOTIDE SEQUENCE [LARGE SCALE GENOMIC DNA]</scope>
</reference>
<name>A0AAV2I942_LYMST</name>
<evidence type="ECO:0000313" key="4">
    <source>
        <dbReference type="Proteomes" id="UP001497497"/>
    </source>
</evidence>
<organism evidence="3 4">
    <name type="scientific">Lymnaea stagnalis</name>
    <name type="common">Great pond snail</name>
    <name type="synonym">Helix stagnalis</name>
    <dbReference type="NCBI Taxonomy" id="6523"/>
    <lineage>
        <taxon>Eukaryota</taxon>
        <taxon>Metazoa</taxon>
        <taxon>Spiralia</taxon>
        <taxon>Lophotrochozoa</taxon>
        <taxon>Mollusca</taxon>
        <taxon>Gastropoda</taxon>
        <taxon>Heterobranchia</taxon>
        <taxon>Euthyneura</taxon>
        <taxon>Panpulmonata</taxon>
        <taxon>Hygrophila</taxon>
        <taxon>Lymnaeoidea</taxon>
        <taxon>Lymnaeidae</taxon>
        <taxon>Lymnaea</taxon>
    </lineage>
</organism>
<keyword evidence="2" id="KW-0677">Repeat</keyword>
<dbReference type="PANTHER" id="PTHR24366:SF170">
    <property type="entry name" value="RE50361P"/>
    <property type="match status" value="1"/>
</dbReference>
<dbReference type="InterPro" id="IPR032675">
    <property type="entry name" value="LRR_dom_sf"/>
</dbReference>
<keyword evidence="4" id="KW-1185">Reference proteome</keyword>
<dbReference type="PANTHER" id="PTHR24366">
    <property type="entry name" value="IG(IMMUNOGLOBULIN) AND LRR(LEUCINE RICH REPEAT) DOMAINS"/>
    <property type="match status" value="1"/>
</dbReference>
<evidence type="ECO:0000313" key="3">
    <source>
        <dbReference type="EMBL" id="CAL1542534.1"/>
    </source>
</evidence>
<comment type="caution">
    <text evidence="3">The sequence shown here is derived from an EMBL/GenBank/DDBJ whole genome shotgun (WGS) entry which is preliminary data.</text>
</comment>
<dbReference type="SUPFAM" id="SSF52058">
    <property type="entry name" value="L domain-like"/>
    <property type="match status" value="1"/>
</dbReference>